<reference evidence="1 2" key="1">
    <citation type="journal article" date="2017" name="Curr. Biol.">
        <title>The Evolution of Venom by Co-option of Single-Copy Genes.</title>
        <authorList>
            <person name="Martinson E.O."/>
            <person name="Mrinalini"/>
            <person name="Kelkar Y.D."/>
            <person name="Chang C.H."/>
            <person name="Werren J.H."/>
        </authorList>
    </citation>
    <scope>NUCLEOTIDE SEQUENCE [LARGE SCALE GENOMIC DNA]</scope>
    <source>
        <strain evidence="1 2">Alberta</strain>
        <tissue evidence="1">Whole body</tissue>
    </source>
</reference>
<name>A0A232EDF5_9HYME</name>
<comment type="caution">
    <text evidence="1">The sequence shown here is derived from an EMBL/GenBank/DDBJ whole genome shotgun (WGS) entry which is preliminary data.</text>
</comment>
<organism evidence="1 2">
    <name type="scientific">Trichomalopsis sarcophagae</name>
    <dbReference type="NCBI Taxonomy" id="543379"/>
    <lineage>
        <taxon>Eukaryota</taxon>
        <taxon>Metazoa</taxon>
        <taxon>Ecdysozoa</taxon>
        <taxon>Arthropoda</taxon>
        <taxon>Hexapoda</taxon>
        <taxon>Insecta</taxon>
        <taxon>Pterygota</taxon>
        <taxon>Neoptera</taxon>
        <taxon>Endopterygota</taxon>
        <taxon>Hymenoptera</taxon>
        <taxon>Apocrita</taxon>
        <taxon>Proctotrupomorpha</taxon>
        <taxon>Chalcidoidea</taxon>
        <taxon>Pteromalidae</taxon>
        <taxon>Pteromalinae</taxon>
        <taxon>Trichomalopsis</taxon>
    </lineage>
</organism>
<sequence length="168" mass="19538">MYGMSQSGDVRVACAVNIKNDGQQYSVRLAEKLSLSPGTYTKKYTAQKDLYSKKKYLNTLTLTFKKRRLFLRKRKTELRQKKELSEGPTYESDIVKRLTKKPVTGLRYDDENLTIHGNVLETVPLSEAMIAFYEFLYLFQKKCVLTAHNCNFDYPRLLKAIKTTLMDK</sequence>
<accession>A0A232EDF5</accession>
<gene>
    <name evidence="1" type="ORF">TSAR_014360</name>
</gene>
<protein>
    <submittedName>
        <fullName evidence="1">Uncharacterized protein</fullName>
    </submittedName>
</protein>
<dbReference type="Gene3D" id="3.30.420.10">
    <property type="entry name" value="Ribonuclease H-like superfamily/Ribonuclease H"/>
    <property type="match status" value="1"/>
</dbReference>
<dbReference type="SUPFAM" id="SSF53098">
    <property type="entry name" value="Ribonuclease H-like"/>
    <property type="match status" value="1"/>
</dbReference>
<keyword evidence="2" id="KW-1185">Reference proteome</keyword>
<evidence type="ECO:0000313" key="1">
    <source>
        <dbReference type="EMBL" id="OXU16396.1"/>
    </source>
</evidence>
<dbReference type="GO" id="GO:0003676">
    <property type="term" value="F:nucleic acid binding"/>
    <property type="evidence" value="ECO:0007669"/>
    <property type="project" value="InterPro"/>
</dbReference>
<dbReference type="InterPro" id="IPR036397">
    <property type="entry name" value="RNaseH_sf"/>
</dbReference>
<dbReference type="Proteomes" id="UP000215335">
    <property type="component" value="Unassembled WGS sequence"/>
</dbReference>
<dbReference type="EMBL" id="NNAY01006396">
    <property type="protein sequence ID" value="OXU16396.1"/>
    <property type="molecule type" value="Genomic_DNA"/>
</dbReference>
<evidence type="ECO:0000313" key="2">
    <source>
        <dbReference type="Proteomes" id="UP000215335"/>
    </source>
</evidence>
<dbReference type="AlphaFoldDB" id="A0A232EDF5"/>
<dbReference type="InterPro" id="IPR012337">
    <property type="entry name" value="RNaseH-like_sf"/>
</dbReference>
<proteinExistence type="predicted"/>